<dbReference type="GO" id="GO:0051959">
    <property type="term" value="F:dynein light intermediate chain binding"/>
    <property type="evidence" value="ECO:0007669"/>
    <property type="project" value="InterPro"/>
</dbReference>
<evidence type="ECO:0000313" key="3">
    <source>
        <dbReference type="Proteomes" id="UP001162480"/>
    </source>
</evidence>
<evidence type="ECO:0000313" key="2">
    <source>
        <dbReference type="EMBL" id="CAI9737131.1"/>
    </source>
</evidence>
<feature type="domain" description="Dynein heavy chain region D6 P-loop" evidence="1">
    <location>
        <begin position="117"/>
        <end position="164"/>
    </location>
</feature>
<dbReference type="Gene3D" id="3.40.50.300">
    <property type="entry name" value="P-loop containing nucleotide triphosphate hydrolases"/>
    <property type="match status" value="1"/>
</dbReference>
<sequence length="213" mass="25041">MSPLQSGDGDGYCDSNEVKLMMNEWHNLLENPAPEWLTERSWNDILCLNILPNFRNIAVDFQKYLDDFKRIFDSSEPHREELPDDWKSKLKILILKCLRSDKVTNAMQDFGQMFIEPQGPRPEAMMRAAQERSKWVFFQNCHLAPSWMPSLERLIDLIEPDKVTEETAKDIIQHLPNLFHLKSVMEQYPILYEQSRNTVLVQEVIMTSCMSVY</sequence>
<dbReference type="InterPro" id="IPR026983">
    <property type="entry name" value="DHC"/>
</dbReference>
<evidence type="ECO:0000259" key="1">
    <source>
        <dbReference type="Pfam" id="PF03028"/>
    </source>
</evidence>
<proteinExistence type="predicted"/>
<dbReference type="EMBL" id="OX597832">
    <property type="protein sequence ID" value="CAI9737131.1"/>
    <property type="molecule type" value="Genomic_DNA"/>
</dbReference>
<dbReference type="PANTHER" id="PTHR22878">
    <property type="entry name" value="DYNEIN HEAVY CHAIN 6, AXONEMAL-LIKE-RELATED"/>
    <property type="match status" value="1"/>
</dbReference>
<dbReference type="AlphaFoldDB" id="A0AA36BME7"/>
<dbReference type="InterPro" id="IPR027417">
    <property type="entry name" value="P-loop_NTPase"/>
</dbReference>
<keyword evidence="3" id="KW-1185">Reference proteome</keyword>
<name>A0AA36BME7_OCTVU</name>
<gene>
    <name evidence="2" type="ORF">OCTVUL_1B001567</name>
</gene>
<reference evidence="2" key="1">
    <citation type="submission" date="2023-08" db="EMBL/GenBank/DDBJ databases">
        <authorList>
            <person name="Alioto T."/>
            <person name="Alioto T."/>
            <person name="Gomez Garrido J."/>
        </authorList>
    </citation>
    <scope>NUCLEOTIDE SEQUENCE</scope>
</reference>
<dbReference type="GO" id="GO:0045505">
    <property type="term" value="F:dynein intermediate chain binding"/>
    <property type="evidence" value="ECO:0007669"/>
    <property type="project" value="InterPro"/>
</dbReference>
<organism evidence="2 3">
    <name type="scientific">Octopus vulgaris</name>
    <name type="common">Common octopus</name>
    <dbReference type="NCBI Taxonomy" id="6645"/>
    <lineage>
        <taxon>Eukaryota</taxon>
        <taxon>Metazoa</taxon>
        <taxon>Spiralia</taxon>
        <taxon>Lophotrochozoa</taxon>
        <taxon>Mollusca</taxon>
        <taxon>Cephalopoda</taxon>
        <taxon>Coleoidea</taxon>
        <taxon>Octopodiformes</taxon>
        <taxon>Octopoda</taxon>
        <taxon>Incirrata</taxon>
        <taxon>Octopodidae</taxon>
        <taxon>Octopus</taxon>
    </lineage>
</organism>
<dbReference type="PANTHER" id="PTHR22878:SF73">
    <property type="entry name" value="DYNEIN AXONEMAL HEAVY CHAIN 1"/>
    <property type="match status" value="1"/>
</dbReference>
<dbReference type="GO" id="GO:0030286">
    <property type="term" value="C:dynein complex"/>
    <property type="evidence" value="ECO:0007669"/>
    <property type="project" value="InterPro"/>
</dbReference>
<dbReference type="InterPro" id="IPR004273">
    <property type="entry name" value="Dynein_heavy_D6_P-loop"/>
</dbReference>
<accession>A0AA36BME7</accession>
<dbReference type="GO" id="GO:0008569">
    <property type="term" value="F:minus-end-directed microtubule motor activity"/>
    <property type="evidence" value="ECO:0007669"/>
    <property type="project" value="InterPro"/>
</dbReference>
<dbReference type="GO" id="GO:0007018">
    <property type="term" value="P:microtubule-based movement"/>
    <property type="evidence" value="ECO:0007669"/>
    <property type="project" value="InterPro"/>
</dbReference>
<dbReference type="Pfam" id="PF03028">
    <property type="entry name" value="Dynein_heavy"/>
    <property type="match status" value="1"/>
</dbReference>
<protein>
    <submittedName>
        <fullName evidence="2">Dynein heavy chain 1, axonemal isoform X2</fullName>
    </submittedName>
</protein>
<dbReference type="Proteomes" id="UP001162480">
    <property type="component" value="Chromosome 19"/>
</dbReference>